<organism evidence="2 3">
    <name type="scientific">Pseudomonas atacamensis</name>
    <dbReference type="NCBI Taxonomy" id="2565368"/>
    <lineage>
        <taxon>Bacteria</taxon>
        <taxon>Pseudomonadati</taxon>
        <taxon>Pseudomonadota</taxon>
        <taxon>Gammaproteobacteria</taxon>
        <taxon>Pseudomonadales</taxon>
        <taxon>Pseudomonadaceae</taxon>
        <taxon>Pseudomonas</taxon>
    </lineage>
</organism>
<evidence type="ECO:0000313" key="2">
    <source>
        <dbReference type="EMBL" id="THF30422.1"/>
    </source>
</evidence>
<feature type="compositionally biased region" description="Basic and acidic residues" evidence="1">
    <location>
        <begin position="69"/>
        <end position="82"/>
    </location>
</feature>
<accession>A0AAQ2DBR5</accession>
<reference evidence="2 3" key="1">
    <citation type="submission" date="2019-04" db="EMBL/GenBank/DDBJ databases">
        <title>Draft genome sequence of Pseudomonas sp. M7D1 isolated from rhizosphere of plant the flowery desert.</title>
        <authorList>
            <person name="Poblete-Morales M."/>
            <person name="Plaza N."/>
            <person name="Corsini G."/>
            <person name="Silva E."/>
        </authorList>
    </citation>
    <scope>NUCLEOTIDE SEQUENCE [LARGE SCALE GENOMIC DNA]</scope>
    <source>
        <strain evidence="2 3">M7D1</strain>
    </source>
</reference>
<dbReference type="AlphaFoldDB" id="A0AAQ2DBR5"/>
<sequence>MEIFLNCLCAGRDWKSDRAGWKFFLAGNGCAADGAFASRLAPTLIVPTLRVGMPQWTLCVRFGRDAERPGLHSHAERGNDHVKGRRAAPSPR</sequence>
<dbReference type="Proteomes" id="UP000310574">
    <property type="component" value="Unassembled WGS sequence"/>
</dbReference>
<evidence type="ECO:0000256" key="1">
    <source>
        <dbReference type="SAM" id="MobiDB-lite"/>
    </source>
</evidence>
<comment type="caution">
    <text evidence="2">The sequence shown here is derived from an EMBL/GenBank/DDBJ whole genome shotgun (WGS) entry which is preliminary data.</text>
</comment>
<name>A0AAQ2DBR5_9PSED</name>
<gene>
    <name evidence="2" type="ORF">E5170_14565</name>
</gene>
<evidence type="ECO:0000313" key="3">
    <source>
        <dbReference type="Proteomes" id="UP000310574"/>
    </source>
</evidence>
<proteinExistence type="predicted"/>
<dbReference type="EMBL" id="SSBS01000004">
    <property type="protein sequence ID" value="THF30422.1"/>
    <property type="molecule type" value="Genomic_DNA"/>
</dbReference>
<feature type="region of interest" description="Disordered" evidence="1">
    <location>
        <begin position="69"/>
        <end position="92"/>
    </location>
</feature>
<protein>
    <submittedName>
        <fullName evidence="2">Uncharacterized protein</fullName>
    </submittedName>
</protein>